<keyword evidence="4" id="KW-1185">Reference proteome</keyword>
<sequence>MTLTFQAQGQGDYELQVDSPPEWVPVTRTRTVKLNGNTLIPVTFQVPALAPAGDSPPLVLRILQGGKEVARAQTQVRVLPRARVSLRSPEILSGTPGQTLTVPLEITNLGNQTDTIRLEITNVDRRPQLDTSEVALKPGESRSVNATLKLDRVSEGYLYILFFETTSTNNPEISARARTNIVYTSVAGRSGNAIRGPRLTFSVRAALDADMDWSPSGRSTSLRYSLQPTVGGQLSDYVEGNLRISGLDGSLVRPLPDNPTFGVQLDGGRWTADLDGGRDGFGVRGTLDKGVWKLRSQARYSRLVAGQIYNVGVGATTQVAGGPVDVEAATIVVRQGGETQRTDTVGIRYGRRLNPNLVMNVGLAGVGFSAAGRYQGDVFVTEELSYVTNALDVTQTYSGSLSGIHTLGVSGGLNGIQPFGVRAAASLQRQPGGLTWSASGLGLYNGPGGFGANVSGRIQGGTLPSRRTQWQATAGVSSPYLRVRGAVLSGSAAYTVASDDDTPGALAHTVQGNAALSASALSANTLVKWDRNPAPAGGSQDNVYLALTGAYVWKSNTFAALYSFERRSGAVQGAPVGSPQDPSITQTLGLSWERAWTDRIDTRLDFNHAEIWTGTERRRPEQAALTFGVRDVGLPGISVSAGYRVIAPNSLLAGSLTQGVRVGVSYDFNRVIATPDFLVKTFGGRRGGEVRGMLYRDTNLNGKRDDGEAGLSGVTVRVDTATAVSDAQGRYSVRAPVGGFPLTFPSGLPATVEALDPPNVTVIENGRVEQDVAFAPVGNLEVLVFDDTNRNGTPDPGELPIPYAGVSLSGPAVRAVQADSRGYARLGTLPPGVYTVALNPASLPEDYVPTTEVQRTELKIGERLPALALGAARPPRQAVTTYTGGALAVLGRLSSGPSAPGDKVELTVQTQGARTLSVEVLGQTLSPVLESNRASLEFTVPAGTAPGTYDVKVTATGDGGSKVLILKLLVVAR</sequence>
<reference evidence="2 3" key="1">
    <citation type="submission" date="2019-06" db="EMBL/GenBank/DDBJ databases">
        <title>Genome sequence of Deinococcus radiopugnans ATCC 19172.</title>
        <authorList>
            <person name="Maclea K.S."/>
            <person name="Maynard C.R."/>
        </authorList>
    </citation>
    <scope>NUCLEOTIDE SEQUENCE [LARGE SCALE GENOMIC DNA]</scope>
    <source>
        <strain evidence="2 3">ATCC 19172</strain>
    </source>
</reference>
<dbReference type="Gene3D" id="2.60.40.10">
    <property type="entry name" value="Immunoglobulins"/>
    <property type="match status" value="2"/>
</dbReference>
<protein>
    <recommendedName>
        <fullName evidence="5">SD-repeat containing protein B domain-containing protein</fullName>
    </recommendedName>
</protein>
<dbReference type="EMBL" id="JACHEW010000002">
    <property type="protein sequence ID" value="MBB6015416.1"/>
    <property type="molecule type" value="Genomic_DNA"/>
</dbReference>
<dbReference type="RefSeq" id="WP_139399763.1">
    <property type="nucleotide sequence ID" value="NZ_JACHEW010000002.1"/>
</dbReference>
<dbReference type="InterPro" id="IPR013783">
    <property type="entry name" value="Ig-like_fold"/>
</dbReference>
<evidence type="ECO:0008006" key="5">
    <source>
        <dbReference type="Google" id="ProtNLM"/>
    </source>
</evidence>
<dbReference type="Proteomes" id="UP000629870">
    <property type="component" value="Unassembled WGS sequence"/>
</dbReference>
<evidence type="ECO:0000313" key="4">
    <source>
        <dbReference type="Proteomes" id="UP000629870"/>
    </source>
</evidence>
<organism evidence="2 3">
    <name type="scientific">Deinococcus radiopugnans ATCC 19172</name>
    <dbReference type="NCBI Taxonomy" id="585398"/>
    <lineage>
        <taxon>Bacteria</taxon>
        <taxon>Thermotogati</taxon>
        <taxon>Deinococcota</taxon>
        <taxon>Deinococci</taxon>
        <taxon>Deinococcales</taxon>
        <taxon>Deinococcaceae</taxon>
        <taxon>Deinococcus</taxon>
    </lineage>
</organism>
<gene>
    <name evidence="2" type="ORF">FHR04_00250</name>
    <name evidence="1" type="ORF">HNQ04_000645</name>
</gene>
<dbReference type="EMBL" id="VDMO01000001">
    <property type="protein sequence ID" value="TNM72898.1"/>
    <property type="molecule type" value="Genomic_DNA"/>
</dbReference>
<dbReference type="OrthoDB" id="9773411at2"/>
<reference evidence="1 4" key="2">
    <citation type="submission" date="2020-08" db="EMBL/GenBank/DDBJ databases">
        <title>Genomic Encyclopedia of Type Strains, Phase IV (KMG-IV): sequencing the most valuable type-strain genomes for metagenomic binning, comparative biology and taxonomic classification.</title>
        <authorList>
            <person name="Goeker M."/>
        </authorList>
    </citation>
    <scope>NUCLEOTIDE SEQUENCE [LARGE SCALE GENOMIC DNA]</scope>
    <source>
        <strain evidence="1 4">DSM 12027</strain>
    </source>
</reference>
<evidence type="ECO:0000313" key="3">
    <source>
        <dbReference type="Proteomes" id="UP000313988"/>
    </source>
</evidence>
<dbReference type="Proteomes" id="UP000313988">
    <property type="component" value="Unassembled WGS sequence"/>
</dbReference>
<dbReference type="SUPFAM" id="SSF117074">
    <property type="entry name" value="Hypothetical protein PA1324"/>
    <property type="match status" value="2"/>
</dbReference>
<evidence type="ECO:0000313" key="2">
    <source>
        <dbReference type="EMBL" id="TNM72898.1"/>
    </source>
</evidence>
<accession>A0A5C4YAM4</accession>
<comment type="caution">
    <text evidence="2">The sequence shown here is derived from an EMBL/GenBank/DDBJ whole genome shotgun (WGS) entry which is preliminary data.</text>
</comment>
<dbReference type="AlphaFoldDB" id="A0A5C4YAM4"/>
<name>A0A5C4YAM4_9DEIO</name>
<proteinExistence type="predicted"/>
<evidence type="ECO:0000313" key="1">
    <source>
        <dbReference type="EMBL" id="MBB6015416.1"/>
    </source>
</evidence>